<comment type="caution">
    <text evidence="1">The sequence shown here is derived from an EMBL/GenBank/DDBJ whole genome shotgun (WGS) entry which is preliminary data.</text>
</comment>
<reference evidence="1 2" key="1">
    <citation type="submission" date="2018-11" db="EMBL/GenBank/DDBJ databases">
        <title>Flavobacterium sp. nov., YIM 102701-2 draft genome.</title>
        <authorList>
            <person name="Li G."/>
            <person name="Jiang Y."/>
        </authorList>
    </citation>
    <scope>NUCLEOTIDE SEQUENCE [LARGE SCALE GENOMIC DNA]</scope>
    <source>
        <strain evidence="1 2">YIM 102701-2</strain>
    </source>
</reference>
<organism evidence="1 2">
    <name type="scientific">Paenimyroides tangerinum</name>
    <dbReference type="NCBI Taxonomy" id="2488728"/>
    <lineage>
        <taxon>Bacteria</taxon>
        <taxon>Pseudomonadati</taxon>
        <taxon>Bacteroidota</taxon>
        <taxon>Flavobacteriia</taxon>
        <taxon>Flavobacteriales</taxon>
        <taxon>Flavobacteriaceae</taxon>
        <taxon>Paenimyroides</taxon>
    </lineage>
</organism>
<evidence type="ECO:0000313" key="1">
    <source>
        <dbReference type="EMBL" id="RRJ87643.1"/>
    </source>
</evidence>
<dbReference type="AlphaFoldDB" id="A0A3P3W4A7"/>
<evidence type="ECO:0000313" key="2">
    <source>
        <dbReference type="Proteomes" id="UP000275719"/>
    </source>
</evidence>
<accession>A0A3P3W4A7</accession>
<keyword evidence="2" id="KW-1185">Reference proteome</keyword>
<name>A0A3P3W4A7_9FLAO</name>
<dbReference type="RefSeq" id="WP_125020153.1">
    <property type="nucleotide sequence ID" value="NZ_RQVQ01000052.1"/>
</dbReference>
<protein>
    <submittedName>
        <fullName evidence="1">Uncharacterized protein</fullName>
    </submittedName>
</protein>
<sequence>MNTKENTFDLHLISQKSETNGHTFSSYFLPNEEESIIYSPNTNNINIFIGTNNSGKSRFMRELLKMENWYFSKDLYSNIRSYYDSIKTLFEKNS</sequence>
<gene>
    <name evidence="1" type="ORF">EG240_14915</name>
</gene>
<proteinExistence type="predicted"/>
<dbReference type="Proteomes" id="UP000275719">
    <property type="component" value="Unassembled WGS sequence"/>
</dbReference>
<dbReference type="EMBL" id="RQVQ01000052">
    <property type="protein sequence ID" value="RRJ87643.1"/>
    <property type="molecule type" value="Genomic_DNA"/>
</dbReference>